<name>A0ACB7YI87_9ERIC</name>
<dbReference type="Proteomes" id="UP000828048">
    <property type="component" value="Chromosome 11"/>
</dbReference>
<gene>
    <name evidence="1" type="ORF">Vadar_001495</name>
</gene>
<evidence type="ECO:0000313" key="2">
    <source>
        <dbReference type="Proteomes" id="UP000828048"/>
    </source>
</evidence>
<reference evidence="1 2" key="1">
    <citation type="journal article" date="2021" name="Hortic Res">
        <title>High-quality reference genome and annotation aids understanding of berry development for evergreen blueberry (Vaccinium darrowii).</title>
        <authorList>
            <person name="Yu J."/>
            <person name="Hulse-Kemp A.M."/>
            <person name="Babiker E."/>
            <person name="Staton M."/>
        </authorList>
    </citation>
    <scope>NUCLEOTIDE SEQUENCE [LARGE SCALE GENOMIC DNA]</scope>
    <source>
        <strain evidence="2">cv. NJ 8807/NJ 8810</strain>
        <tissue evidence="1">Young leaf</tissue>
    </source>
</reference>
<proteinExistence type="predicted"/>
<sequence length="209" mass="22840">MPNPLQDRNDKAYKGFLNSSINMPKSAEIIVNTFESLEPRALKAITDGLCVLDDEITLLLYCIGPLVATNINGTGGNGDGASNKCLTWLDLQPSRNVVFFLFWQYGVLFGKAVEGDCCWVGEKREGVLMAGFLDRTRARGLVVKSWASKKLNRVVTVEGMNLALPAKESKADGFMRADEVEKRVGGLGRRELSEDASLESEGPCQGGYE</sequence>
<comment type="caution">
    <text evidence="1">The sequence shown here is derived from an EMBL/GenBank/DDBJ whole genome shotgun (WGS) entry which is preliminary data.</text>
</comment>
<protein>
    <submittedName>
        <fullName evidence="1">Uncharacterized protein</fullName>
    </submittedName>
</protein>
<evidence type="ECO:0000313" key="1">
    <source>
        <dbReference type="EMBL" id="KAH7853357.1"/>
    </source>
</evidence>
<keyword evidence="2" id="KW-1185">Reference proteome</keyword>
<accession>A0ACB7YI87</accession>
<organism evidence="1 2">
    <name type="scientific">Vaccinium darrowii</name>
    <dbReference type="NCBI Taxonomy" id="229202"/>
    <lineage>
        <taxon>Eukaryota</taxon>
        <taxon>Viridiplantae</taxon>
        <taxon>Streptophyta</taxon>
        <taxon>Embryophyta</taxon>
        <taxon>Tracheophyta</taxon>
        <taxon>Spermatophyta</taxon>
        <taxon>Magnoliopsida</taxon>
        <taxon>eudicotyledons</taxon>
        <taxon>Gunneridae</taxon>
        <taxon>Pentapetalae</taxon>
        <taxon>asterids</taxon>
        <taxon>Ericales</taxon>
        <taxon>Ericaceae</taxon>
        <taxon>Vaccinioideae</taxon>
        <taxon>Vaccinieae</taxon>
        <taxon>Vaccinium</taxon>
    </lineage>
</organism>
<dbReference type="EMBL" id="CM037161">
    <property type="protein sequence ID" value="KAH7853357.1"/>
    <property type="molecule type" value="Genomic_DNA"/>
</dbReference>